<name>A0A1I1A8L7_9BACI</name>
<dbReference type="Proteomes" id="UP000198642">
    <property type="component" value="Unassembled WGS sequence"/>
</dbReference>
<protein>
    <submittedName>
        <fullName evidence="4">Nicotinamidase-related amidase</fullName>
    </submittedName>
</protein>
<gene>
    <name evidence="4" type="ORF">SAMN04488072_11629</name>
</gene>
<keyword evidence="2" id="KW-0378">Hydrolase</keyword>
<dbReference type="PANTHER" id="PTHR43540">
    <property type="entry name" value="PEROXYUREIDOACRYLATE/UREIDOACRYLATE AMIDOHYDROLASE-RELATED"/>
    <property type="match status" value="1"/>
</dbReference>
<organism evidence="4 5">
    <name type="scientific">Lentibacillus halodurans</name>
    <dbReference type="NCBI Taxonomy" id="237679"/>
    <lineage>
        <taxon>Bacteria</taxon>
        <taxon>Bacillati</taxon>
        <taxon>Bacillota</taxon>
        <taxon>Bacilli</taxon>
        <taxon>Bacillales</taxon>
        <taxon>Bacillaceae</taxon>
        <taxon>Lentibacillus</taxon>
    </lineage>
</organism>
<proteinExistence type="inferred from homology"/>
<evidence type="ECO:0000313" key="4">
    <source>
        <dbReference type="EMBL" id="SFB32753.1"/>
    </source>
</evidence>
<dbReference type="CDD" id="cd00431">
    <property type="entry name" value="cysteine_hydrolases"/>
    <property type="match status" value="1"/>
</dbReference>
<comment type="similarity">
    <text evidence="1">Belongs to the isochorismatase family.</text>
</comment>
<reference evidence="4 5" key="1">
    <citation type="submission" date="2016-10" db="EMBL/GenBank/DDBJ databases">
        <authorList>
            <person name="de Groot N.N."/>
        </authorList>
    </citation>
    <scope>NUCLEOTIDE SEQUENCE [LARGE SCALE GENOMIC DNA]</scope>
    <source>
        <strain evidence="4 5">CGMCC 1.3702</strain>
    </source>
</reference>
<accession>A0A1I1A8L7</accession>
<evidence type="ECO:0000256" key="1">
    <source>
        <dbReference type="ARBA" id="ARBA00006336"/>
    </source>
</evidence>
<dbReference type="SUPFAM" id="SSF52499">
    <property type="entry name" value="Isochorismatase-like hydrolases"/>
    <property type="match status" value="1"/>
</dbReference>
<dbReference type="RefSeq" id="WP_090240715.1">
    <property type="nucleotide sequence ID" value="NZ_FOJW01000016.1"/>
</dbReference>
<dbReference type="InterPro" id="IPR036380">
    <property type="entry name" value="Isochorismatase-like_sf"/>
</dbReference>
<dbReference type="STRING" id="237679.SAMN04488072_11629"/>
<dbReference type="AlphaFoldDB" id="A0A1I1A8L7"/>
<evidence type="ECO:0000256" key="2">
    <source>
        <dbReference type="ARBA" id="ARBA00022801"/>
    </source>
</evidence>
<dbReference type="Gene3D" id="3.40.50.850">
    <property type="entry name" value="Isochorismatase-like"/>
    <property type="match status" value="1"/>
</dbReference>
<feature type="domain" description="Isochorismatase-like" evidence="3">
    <location>
        <begin position="6"/>
        <end position="169"/>
    </location>
</feature>
<evidence type="ECO:0000313" key="5">
    <source>
        <dbReference type="Proteomes" id="UP000198642"/>
    </source>
</evidence>
<evidence type="ECO:0000259" key="3">
    <source>
        <dbReference type="Pfam" id="PF00857"/>
    </source>
</evidence>
<dbReference type="OrthoDB" id="257098at2"/>
<dbReference type="EMBL" id="FOJW01000016">
    <property type="protein sequence ID" value="SFB32753.1"/>
    <property type="molecule type" value="Genomic_DNA"/>
</dbReference>
<keyword evidence="5" id="KW-1185">Reference proteome</keyword>
<dbReference type="GO" id="GO:0016787">
    <property type="term" value="F:hydrolase activity"/>
    <property type="evidence" value="ECO:0007669"/>
    <property type="project" value="UniProtKB-KW"/>
</dbReference>
<dbReference type="PANTHER" id="PTHR43540:SF6">
    <property type="entry name" value="ISOCHORISMATASE-LIKE DOMAIN-CONTAINING PROTEIN"/>
    <property type="match status" value="1"/>
</dbReference>
<dbReference type="InterPro" id="IPR050272">
    <property type="entry name" value="Isochorismatase-like_hydrls"/>
</dbReference>
<dbReference type="Pfam" id="PF00857">
    <property type="entry name" value="Isochorismatase"/>
    <property type="match status" value="1"/>
</dbReference>
<sequence>MNIQESALVLIDLQKESNFSLQHMDRVIGNSRQLIEACKTAGIPVIYTRQINRADGIGLSKGEPLNDDSTPFYYASNTSQIEIFEDIKPQENDIVIDKYRWSAFYETSLDLILKSLNVRHLIIGGVVTDGCLMTTVFDAYFRDYDIHLIQDICSASNEGAHMASLMIMANWIYHLSIYDTENFIKFLNGEAFINWESTAADTLQFTPENMREVFSSIQQPRKDGR</sequence>
<dbReference type="InterPro" id="IPR000868">
    <property type="entry name" value="Isochorismatase-like_dom"/>
</dbReference>